<dbReference type="Gene3D" id="3.40.50.2000">
    <property type="entry name" value="Glycogen Phosphorylase B"/>
    <property type="match status" value="2"/>
</dbReference>
<dbReference type="Proteomes" id="UP000094622">
    <property type="component" value="Unassembled WGS sequence"/>
</dbReference>
<dbReference type="GO" id="GO:0102710">
    <property type="term" value="F:D-inositol-3-phosphate glycosyltransferase activity"/>
    <property type="evidence" value="ECO:0007669"/>
    <property type="project" value="UniProtKB-EC"/>
</dbReference>
<proteinExistence type="predicted"/>
<dbReference type="PANTHER" id="PTHR45947:SF3">
    <property type="entry name" value="SULFOQUINOVOSYL TRANSFERASE SQD2"/>
    <property type="match status" value="1"/>
</dbReference>
<protein>
    <submittedName>
        <fullName evidence="3">D-inositol 3-phosphate glycosyltransferase</fullName>
        <ecNumber evidence="3">2.4.1.250</ecNumber>
    </submittedName>
</protein>
<dbReference type="Pfam" id="PF13439">
    <property type="entry name" value="Glyco_transf_4"/>
    <property type="match status" value="1"/>
</dbReference>
<dbReference type="Pfam" id="PF00534">
    <property type="entry name" value="Glycos_transf_1"/>
    <property type="match status" value="1"/>
</dbReference>
<dbReference type="InterPro" id="IPR028098">
    <property type="entry name" value="Glyco_trans_4-like_N"/>
</dbReference>
<evidence type="ECO:0000259" key="2">
    <source>
        <dbReference type="Pfam" id="PF13439"/>
    </source>
</evidence>
<dbReference type="PANTHER" id="PTHR45947">
    <property type="entry name" value="SULFOQUINOVOSYL TRANSFERASE SQD2"/>
    <property type="match status" value="1"/>
</dbReference>
<organism evidence="3 4">
    <name type="scientific">Methylobrevis pamukkalensis</name>
    <dbReference type="NCBI Taxonomy" id="1439726"/>
    <lineage>
        <taxon>Bacteria</taxon>
        <taxon>Pseudomonadati</taxon>
        <taxon>Pseudomonadota</taxon>
        <taxon>Alphaproteobacteria</taxon>
        <taxon>Hyphomicrobiales</taxon>
        <taxon>Pleomorphomonadaceae</taxon>
        <taxon>Methylobrevis</taxon>
    </lineage>
</organism>
<dbReference type="InterPro" id="IPR001296">
    <property type="entry name" value="Glyco_trans_1"/>
</dbReference>
<gene>
    <name evidence="3" type="primary">mshA_2</name>
    <name evidence="3" type="ORF">A6302_01250</name>
</gene>
<evidence type="ECO:0000313" key="3">
    <source>
        <dbReference type="EMBL" id="ODN71386.1"/>
    </source>
</evidence>
<keyword evidence="3" id="KW-0808">Transferase</keyword>
<comment type="caution">
    <text evidence="3">The sequence shown here is derived from an EMBL/GenBank/DDBJ whole genome shotgun (WGS) entry which is preliminary data.</text>
</comment>
<reference evidence="3 4" key="1">
    <citation type="submission" date="2016-07" db="EMBL/GenBank/DDBJ databases">
        <title>Draft Genome Sequence of Methylobrevis pamukkalensis PK2.</title>
        <authorList>
            <person name="Vasilenko O.V."/>
            <person name="Doronina N.V."/>
            <person name="Shmareva M.N."/>
            <person name="Tarlachkov S.V."/>
            <person name="Mustakhimov I."/>
            <person name="Trotsenko Y.A."/>
        </authorList>
    </citation>
    <scope>NUCLEOTIDE SEQUENCE [LARGE SCALE GENOMIC DNA]</scope>
    <source>
        <strain evidence="3 4">PK2</strain>
    </source>
</reference>
<keyword evidence="4" id="KW-1185">Reference proteome</keyword>
<dbReference type="SUPFAM" id="SSF53756">
    <property type="entry name" value="UDP-Glycosyltransferase/glycogen phosphorylase"/>
    <property type="match status" value="1"/>
</dbReference>
<name>A0A1E3H6G9_9HYPH</name>
<dbReference type="AlphaFoldDB" id="A0A1E3H6G9"/>
<feature type="domain" description="Glycosyltransferase subfamily 4-like N-terminal" evidence="2">
    <location>
        <begin position="27"/>
        <end position="165"/>
    </location>
</feature>
<evidence type="ECO:0000313" key="4">
    <source>
        <dbReference type="Proteomes" id="UP000094622"/>
    </source>
</evidence>
<dbReference type="EC" id="2.4.1.250" evidence="3"/>
<keyword evidence="3" id="KW-0328">Glycosyltransferase</keyword>
<dbReference type="RefSeq" id="WP_245293931.1">
    <property type="nucleotide sequence ID" value="NZ_MCRJ01000022.1"/>
</dbReference>
<dbReference type="InterPro" id="IPR050194">
    <property type="entry name" value="Glycosyltransferase_grp1"/>
</dbReference>
<evidence type="ECO:0000259" key="1">
    <source>
        <dbReference type="Pfam" id="PF00534"/>
    </source>
</evidence>
<dbReference type="EMBL" id="MCRJ01000022">
    <property type="protein sequence ID" value="ODN71386.1"/>
    <property type="molecule type" value="Genomic_DNA"/>
</dbReference>
<sequence length="308" mass="33602">MTTSGNERAVAGRPKVMLVQTQAENAGAQEIARLLGLGLEARGYEVHQLFFYRRTDGFDDTPNTHFCCCHRPGTPLAFGKFLVTLWREIRKVKPDVVMTFQHYGNFFGVPAAHLAGVPHVIANQNSAPEMMNRLLRAADRLMGSIGLYHANVVNSTDTEREFAGHPAAYRRRLVHVDHGFQNKAASLTKTEARSLFGLPQDVPLAGTVARLNPMKNLEVPIRALGLMPGVHLALAGQGPDRDRLEAIVAETSVGDRVHFVGELPSVKVGEFLAALDVFAFPSLAETFGLAGARRRRPACRSSPTACPC</sequence>
<feature type="domain" description="Glycosyl transferase family 1" evidence="1">
    <location>
        <begin position="191"/>
        <end position="290"/>
    </location>
</feature>
<accession>A0A1E3H6G9</accession>